<keyword evidence="1" id="KW-0472">Membrane</keyword>
<evidence type="ECO:0000313" key="2">
    <source>
        <dbReference type="EMBL" id="CAE7351639.1"/>
    </source>
</evidence>
<gene>
    <name evidence="2" type="primary">Znhit2</name>
    <name evidence="2" type="ORF">SNAT2548_LOCUS18551</name>
</gene>
<dbReference type="AlphaFoldDB" id="A0A812PQ22"/>
<evidence type="ECO:0000256" key="1">
    <source>
        <dbReference type="SAM" id="Phobius"/>
    </source>
</evidence>
<evidence type="ECO:0000313" key="3">
    <source>
        <dbReference type="Proteomes" id="UP000604046"/>
    </source>
</evidence>
<feature type="transmembrane region" description="Helical" evidence="1">
    <location>
        <begin position="12"/>
        <end position="31"/>
    </location>
</feature>
<keyword evidence="3" id="KW-1185">Reference proteome</keyword>
<feature type="transmembrane region" description="Helical" evidence="1">
    <location>
        <begin position="125"/>
        <end position="149"/>
    </location>
</feature>
<dbReference type="EMBL" id="CAJNDS010002148">
    <property type="protein sequence ID" value="CAE7351639.1"/>
    <property type="molecule type" value="Genomic_DNA"/>
</dbReference>
<dbReference type="Proteomes" id="UP000604046">
    <property type="component" value="Unassembled WGS sequence"/>
</dbReference>
<keyword evidence="1" id="KW-1133">Transmembrane helix</keyword>
<dbReference type="OrthoDB" id="414916at2759"/>
<feature type="transmembrane region" description="Helical" evidence="1">
    <location>
        <begin position="392"/>
        <end position="418"/>
    </location>
</feature>
<comment type="caution">
    <text evidence="2">The sequence shown here is derived from an EMBL/GenBank/DDBJ whole genome shotgun (WGS) entry which is preliminary data.</text>
</comment>
<protein>
    <submittedName>
        <fullName evidence="2">Znhit2 protein</fullName>
    </submittedName>
</protein>
<feature type="transmembrane region" description="Helical" evidence="1">
    <location>
        <begin position="353"/>
        <end position="372"/>
    </location>
</feature>
<accession>A0A812PQ22</accession>
<sequence length="455" mass="49817">MAGHGCRAATCACLLFSWNLVMILIPVPVLLDSISTGHTWDPRVLHNMSEAPLDCTRILLTDIVPNASIAGECQQWCHESIGPRSHIEYFLVAPFIGWTLATTRGAETFTIFMCWKVETASFGLWFWPSAGCAYMAAFVYGSASFMLLVYSWKDTPKELCSLGPKQDGLQQNGPFATGRCKAPLCCISVSSDREASEWDLCFSAVLLSLEPTLDALSIITFLRCGQIFYAALAMLGVTLASAERLDLLQTTGAKVMAQSLAQGFATRGLHDHKASELFESVVVTVIQCNALLRADPLESAPSFVINLLAGVSISLFITMPEQSRSWILTTYEEAPLFQDFYALERTKAKMNIVPRYVCSLMCVIAAAFWILASPGAWLALLTQEHEWTKPSGALLASCWSLVLFKMAVVLTTGLWCIVMCVGGLVMQICDCLSVCWPSAYAPLPPREAHLAVHNP</sequence>
<reference evidence="2" key="1">
    <citation type="submission" date="2021-02" db="EMBL/GenBank/DDBJ databases">
        <authorList>
            <person name="Dougan E. K."/>
            <person name="Rhodes N."/>
            <person name="Thang M."/>
            <person name="Chan C."/>
        </authorList>
    </citation>
    <scope>NUCLEOTIDE SEQUENCE</scope>
</reference>
<name>A0A812PQ22_9DINO</name>
<proteinExistence type="predicted"/>
<organism evidence="2 3">
    <name type="scientific">Symbiodinium natans</name>
    <dbReference type="NCBI Taxonomy" id="878477"/>
    <lineage>
        <taxon>Eukaryota</taxon>
        <taxon>Sar</taxon>
        <taxon>Alveolata</taxon>
        <taxon>Dinophyceae</taxon>
        <taxon>Suessiales</taxon>
        <taxon>Symbiodiniaceae</taxon>
        <taxon>Symbiodinium</taxon>
    </lineage>
</organism>
<keyword evidence="1" id="KW-0812">Transmembrane</keyword>